<proteinExistence type="predicted"/>
<feature type="signal peptide" evidence="1">
    <location>
        <begin position="1"/>
        <end position="15"/>
    </location>
</feature>
<gene>
    <name evidence="2" type="ORF">FOL47_009901</name>
</gene>
<feature type="chain" id="PRO_5029650212" evidence="1">
    <location>
        <begin position="16"/>
        <end position="243"/>
    </location>
</feature>
<dbReference type="Proteomes" id="UP000591131">
    <property type="component" value="Unassembled WGS sequence"/>
</dbReference>
<dbReference type="EMBL" id="JAAPAO010000072">
    <property type="protein sequence ID" value="KAF4673983.1"/>
    <property type="molecule type" value="Genomic_DNA"/>
</dbReference>
<evidence type="ECO:0000256" key="1">
    <source>
        <dbReference type="SAM" id="SignalP"/>
    </source>
</evidence>
<organism evidence="2 3">
    <name type="scientific">Perkinsus chesapeaki</name>
    <name type="common">Clam parasite</name>
    <name type="synonym">Perkinsus andrewsi</name>
    <dbReference type="NCBI Taxonomy" id="330153"/>
    <lineage>
        <taxon>Eukaryota</taxon>
        <taxon>Sar</taxon>
        <taxon>Alveolata</taxon>
        <taxon>Perkinsozoa</taxon>
        <taxon>Perkinsea</taxon>
        <taxon>Perkinsida</taxon>
        <taxon>Perkinsidae</taxon>
        <taxon>Perkinsus</taxon>
    </lineage>
</organism>
<evidence type="ECO:0000313" key="3">
    <source>
        <dbReference type="Proteomes" id="UP000591131"/>
    </source>
</evidence>
<dbReference type="AlphaFoldDB" id="A0A7J6MQX4"/>
<reference evidence="2 3" key="1">
    <citation type="submission" date="2020-04" db="EMBL/GenBank/DDBJ databases">
        <title>Perkinsus chesapeaki whole genome sequence.</title>
        <authorList>
            <person name="Bogema D.R."/>
        </authorList>
    </citation>
    <scope>NUCLEOTIDE SEQUENCE [LARGE SCALE GENOMIC DNA]</scope>
    <source>
        <strain evidence="2">ATCC PRA-425</strain>
    </source>
</reference>
<evidence type="ECO:0000313" key="2">
    <source>
        <dbReference type="EMBL" id="KAF4673983.1"/>
    </source>
</evidence>
<keyword evidence="1" id="KW-0732">Signal</keyword>
<comment type="caution">
    <text evidence="2">The sequence shown here is derived from an EMBL/GenBank/DDBJ whole genome shotgun (WGS) entry which is preliminary data.</text>
</comment>
<sequence>MPASWLSALLGIAVGLEPGKYCYQQLYISPSKASITYNYFDKQWYHIKYDNISFEEDNVILKRLGHVEGSELYPYFDVGFDLKVNKAGEVHLVGKNGLKYDYKLANDSCRDSRSPKKFYKCSTFFTNTRIMSADNPPNDVYSAYGRRDGHADRLYINSTTNMAYFNIFDSSRGSLMYTSDDYSYHLEKEPDGLVFVLKNDISHFSDIYFNITAKYVYDSAQNLVYFTPKNKSIPTLRMTPGPY</sequence>
<keyword evidence="3" id="KW-1185">Reference proteome</keyword>
<name>A0A7J6MQX4_PERCH</name>
<dbReference type="OrthoDB" id="448616at2759"/>
<accession>A0A7J6MQX4</accession>
<protein>
    <submittedName>
        <fullName evidence="2">Uncharacterized protein</fullName>
    </submittedName>
</protein>